<organism evidence="1 2">
    <name type="scientific">Ilex paraguariensis</name>
    <name type="common">yerba mate</name>
    <dbReference type="NCBI Taxonomy" id="185542"/>
    <lineage>
        <taxon>Eukaryota</taxon>
        <taxon>Viridiplantae</taxon>
        <taxon>Streptophyta</taxon>
        <taxon>Embryophyta</taxon>
        <taxon>Tracheophyta</taxon>
        <taxon>Spermatophyta</taxon>
        <taxon>Magnoliopsida</taxon>
        <taxon>eudicotyledons</taxon>
        <taxon>Gunneridae</taxon>
        <taxon>Pentapetalae</taxon>
        <taxon>asterids</taxon>
        <taxon>campanulids</taxon>
        <taxon>Aquifoliales</taxon>
        <taxon>Aquifoliaceae</taxon>
        <taxon>Ilex</taxon>
    </lineage>
</organism>
<evidence type="ECO:0000313" key="1">
    <source>
        <dbReference type="EMBL" id="CAK9171994.1"/>
    </source>
</evidence>
<reference evidence="1 2" key="1">
    <citation type="submission" date="2024-02" db="EMBL/GenBank/DDBJ databases">
        <authorList>
            <person name="Vignale AGUSTIN F."/>
            <person name="Sosa J E."/>
            <person name="Modenutti C."/>
        </authorList>
    </citation>
    <scope>NUCLEOTIDE SEQUENCE [LARGE SCALE GENOMIC DNA]</scope>
</reference>
<dbReference type="EMBL" id="CAUOFW020005890">
    <property type="protein sequence ID" value="CAK9171994.1"/>
    <property type="molecule type" value="Genomic_DNA"/>
</dbReference>
<dbReference type="Proteomes" id="UP001642360">
    <property type="component" value="Unassembled WGS sequence"/>
</dbReference>
<keyword evidence="2" id="KW-1185">Reference proteome</keyword>
<gene>
    <name evidence="1" type="ORF">ILEXP_LOCUS41621</name>
</gene>
<proteinExistence type="predicted"/>
<name>A0ABC8TR88_9AQUA</name>
<dbReference type="AlphaFoldDB" id="A0ABC8TR88"/>
<sequence>MLEHSGVEASMEIVCGTSFLDILVGFDNVAFFAYCLIRGQFSDSSTIVLEGITLSLELGYNKRLQKGMESANLQASDNANIVLEPRLIKSFLPPQLAIEPSILKNHPKDNFVGDHNSGV</sequence>
<protein>
    <submittedName>
        <fullName evidence="1">Uncharacterized protein</fullName>
    </submittedName>
</protein>
<comment type="caution">
    <text evidence="1">The sequence shown here is derived from an EMBL/GenBank/DDBJ whole genome shotgun (WGS) entry which is preliminary data.</text>
</comment>
<evidence type="ECO:0000313" key="2">
    <source>
        <dbReference type="Proteomes" id="UP001642360"/>
    </source>
</evidence>
<accession>A0ABC8TR88</accession>